<comment type="caution">
    <text evidence="1">The sequence shown here is derived from an EMBL/GenBank/DDBJ whole genome shotgun (WGS) entry which is preliminary data.</text>
</comment>
<sequence length="40" mass="4398">MALPSIAPEMCGFAYRRIGLPLFSDTSYKSGSACCHQCVW</sequence>
<reference evidence="1 2" key="1">
    <citation type="submission" date="2015-01" db="EMBL/GenBank/DDBJ databases">
        <title>Evolution of Trichinella species and genotypes.</title>
        <authorList>
            <person name="Korhonen P.K."/>
            <person name="Edoardo P."/>
            <person name="Giuseppe L.R."/>
            <person name="Gasser R.B."/>
        </authorList>
    </citation>
    <scope>NUCLEOTIDE SEQUENCE [LARGE SCALE GENOMIC DNA]</scope>
    <source>
        <strain evidence="1">ISS3</strain>
    </source>
</reference>
<keyword evidence="2" id="KW-1185">Reference proteome</keyword>
<name>A0A0V1AKE3_TRISP</name>
<dbReference type="OrthoDB" id="5933475at2759"/>
<accession>A0A0V1AKE3</accession>
<protein>
    <submittedName>
        <fullName evidence="1">Uncharacterized protein</fullName>
    </submittedName>
</protein>
<dbReference type="AlphaFoldDB" id="A0A0V1AKE3"/>
<dbReference type="EMBL" id="JYDH01001037">
    <property type="protein sequence ID" value="KRY25312.1"/>
    <property type="molecule type" value="Genomic_DNA"/>
</dbReference>
<evidence type="ECO:0000313" key="1">
    <source>
        <dbReference type="EMBL" id="KRY25312.1"/>
    </source>
</evidence>
<dbReference type="InParanoid" id="A0A0V1AKE3"/>
<gene>
    <name evidence="1" type="ORF">T01_9883</name>
</gene>
<proteinExistence type="predicted"/>
<evidence type="ECO:0000313" key="2">
    <source>
        <dbReference type="Proteomes" id="UP000054776"/>
    </source>
</evidence>
<organism evidence="1 2">
    <name type="scientific">Trichinella spiralis</name>
    <name type="common">Trichina worm</name>
    <dbReference type="NCBI Taxonomy" id="6334"/>
    <lineage>
        <taxon>Eukaryota</taxon>
        <taxon>Metazoa</taxon>
        <taxon>Ecdysozoa</taxon>
        <taxon>Nematoda</taxon>
        <taxon>Enoplea</taxon>
        <taxon>Dorylaimia</taxon>
        <taxon>Trichinellida</taxon>
        <taxon>Trichinellidae</taxon>
        <taxon>Trichinella</taxon>
    </lineage>
</organism>
<dbReference type="Proteomes" id="UP000054776">
    <property type="component" value="Unassembled WGS sequence"/>
</dbReference>